<comment type="cofactor">
    <cofactor evidence="1">
        <name>pantetheine 4'-phosphate</name>
        <dbReference type="ChEBI" id="CHEBI:47942"/>
    </cofactor>
</comment>
<dbReference type="InterPro" id="IPR006162">
    <property type="entry name" value="Ppantetheine_attach_site"/>
</dbReference>
<dbReference type="PROSITE" id="PS00455">
    <property type="entry name" value="AMP_BINDING"/>
    <property type="match status" value="1"/>
</dbReference>
<dbReference type="RefSeq" id="WP_192362565.1">
    <property type="nucleotide sequence ID" value="NZ_CP119182.1"/>
</dbReference>
<dbReference type="Pfam" id="PF00668">
    <property type="entry name" value="Condensation"/>
    <property type="match status" value="1"/>
</dbReference>
<dbReference type="GO" id="GO:0003824">
    <property type="term" value="F:catalytic activity"/>
    <property type="evidence" value="ECO:0007669"/>
    <property type="project" value="InterPro"/>
</dbReference>
<dbReference type="InterPro" id="IPR001242">
    <property type="entry name" value="Condensation_dom"/>
</dbReference>
<dbReference type="PROSITE" id="PS00012">
    <property type="entry name" value="PHOSPHOPANTETHEINE"/>
    <property type="match status" value="1"/>
</dbReference>
<dbReference type="GO" id="GO:0044550">
    <property type="term" value="P:secondary metabolite biosynthetic process"/>
    <property type="evidence" value="ECO:0007669"/>
    <property type="project" value="TreeGrafter"/>
</dbReference>
<dbReference type="Gene3D" id="3.30.559.10">
    <property type="entry name" value="Chloramphenicol acetyltransferase-like domain"/>
    <property type="match status" value="1"/>
</dbReference>
<dbReference type="InterPro" id="IPR025110">
    <property type="entry name" value="AMP-bd_C"/>
</dbReference>
<dbReference type="FunFam" id="1.10.1200.10:FF:000016">
    <property type="entry name" value="Non-ribosomal peptide synthase"/>
    <property type="match status" value="1"/>
</dbReference>
<comment type="caution">
    <text evidence="6">The sequence shown here is derived from an EMBL/GenBank/DDBJ whole genome shotgun (WGS) entry which is preliminary data.</text>
</comment>
<dbReference type="Gene3D" id="3.30.559.30">
    <property type="entry name" value="Nonribosomal peptide synthetase, condensation domain"/>
    <property type="match status" value="1"/>
</dbReference>
<dbReference type="InterPro" id="IPR023213">
    <property type="entry name" value="CAT-like_dom_sf"/>
</dbReference>
<evidence type="ECO:0000256" key="4">
    <source>
        <dbReference type="ARBA" id="ARBA00022553"/>
    </source>
</evidence>
<dbReference type="PANTHER" id="PTHR45527:SF1">
    <property type="entry name" value="FATTY ACID SYNTHASE"/>
    <property type="match status" value="1"/>
</dbReference>
<dbReference type="CDD" id="cd19531">
    <property type="entry name" value="LCL_NRPS-like"/>
    <property type="match status" value="1"/>
</dbReference>
<dbReference type="Gene3D" id="3.40.50.1820">
    <property type="entry name" value="alpha/beta hydrolase"/>
    <property type="match status" value="1"/>
</dbReference>
<dbReference type="Gene3D" id="3.40.50.12780">
    <property type="entry name" value="N-terminal domain of ligase-like"/>
    <property type="match status" value="1"/>
</dbReference>
<dbReference type="SUPFAM" id="SSF47336">
    <property type="entry name" value="ACP-like"/>
    <property type="match status" value="1"/>
</dbReference>
<dbReference type="GeneID" id="79931829"/>
<protein>
    <submittedName>
        <fullName evidence="6">Amino acid adenylation domain-containing protein</fullName>
    </submittedName>
</protein>
<dbReference type="Pfam" id="PF00550">
    <property type="entry name" value="PP-binding"/>
    <property type="match status" value="1"/>
</dbReference>
<dbReference type="InterPro" id="IPR020806">
    <property type="entry name" value="PKS_PP-bd"/>
</dbReference>
<comment type="similarity">
    <text evidence="2">Belongs to the ATP-dependent AMP-binding enzyme family.</text>
</comment>
<dbReference type="CDD" id="cd05930">
    <property type="entry name" value="A_NRPS"/>
    <property type="match status" value="1"/>
</dbReference>
<dbReference type="GO" id="GO:0005737">
    <property type="term" value="C:cytoplasm"/>
    <property type="evidence" value="ECO:0007669"/>
    <property type="project" value="TreeGrafter"/>
</dbReference>
<dbReference type="SMART" id="SM00823">
    <property type="entry name" value="PKS_PP"/>
    <property type="match status" value="1"/>
</dbReference>
<dbReference type="EMBL" id="JACYXT010000009">
    <property type="protein sequence ID" value="MBD9725896.1"/>
    <property type="molecule type" value="Genomic_DNA"/>
</dbReference>
<dbReference type="InterPro" id="IPR029058">
    <property type="entry name" value="AB_hydrolase_fold"/>
</dbReference>
<dbReference type="InterPro" id="IPR000873">
    <property type="entry name" value="AMP-dep_synth/lig_dom"/>
</dbReference>
<gene>
    <name evidence="6" type="ORF">IHE70_22265</name>
</gene>
<dbReference type="InterPro" id="IPR009081">
    <property type="entry name" value="PP-bd_ACP"/>
</dbReference>
<evidence type="ECO:0000313" key="6">
    <source>
        <dbReference type="EMBL" id="MBD9725896.1"/>
    </source>
</evidence>
<keyword evidence="4" id="KW-0597">Phosphoprotein</keyword>
<dbReference type="Pfam" id="PF13193">
    <property type="entry name" value="AMP-binding_C"/>
    <property type="match status" value="1"/>
</dbReference>
<dbReference type="GO" id="GO:0008610">
    <property type="term" value="P:lipid biosynthetic process"/>
    <property type="evidence" value="ECO:0007669"/>
    <property type="project" value="UniProtKB-ARBA"/>
</dbReference>
<name>A0A927L4G8_9ACTN</name>
<dbReference type="PROSITE" id="PS50075">
    <property type="entry name" value="CARRIER"/>
    <property type="match status" value="1"/>
</dbReference>
<dbReference type="GO" id="GO:0031177">
    <property type="term" value="F:phosphopantetheine binding"/>
    <property type="evidence" value="ECO:0007669"/>
    <property type="project" value="InterPro"/>
</dbReference>
<dbReference type="InterPro" id="IPR010071">
    <property type="entry name" value="AA_adenyl_dom"/>
</dbReference>
<dbReference type="InterPro" id="IPR042099">
    <property type="entry name" value="ANL_N_sf"/>
</dbReference>
<evidence type="ECO:0000313" key="7">
    <source>
        <dbReference type="Proteomes" id="UP000661025"/>
    </source>
</evidence>
<evidence type="ECO:0000256" key="1">
    <source>
        <dbReference type="ARBA" id="ARBA00001957"/>
    </source>
</evidence>
<dbReference type="InterPro" id="IPR020845">
    <property type="entry name" value="AMP-binding_CS"/>
</dbReference>
<dbReference type="NCBIfam" id="TIGR01733">
    <property type="entry name" value="AA-adenyl-dom"/>
    <property type="match status" value="1"/>
</dbReference>
<dbReference type="Proteomes" id="UP000661025">
    <property type="component" value="Unassembled WGS sequence"/>
</dbReference>
<dbReference type="InterPro" id="IPR045851">
    <property type="entry name" value="AMP-bd_C_sf"/>
</dbReference>
<dbReference type="Gene3D" id="3.30.300.30">
    <property type="match status" value="1"/>
</dbReference>
<dbReference type="SUPFAM" id="SSF56801">
    <property type="entry name" value="Acetyl-CoA synthetase-like"/>
    <property type="match status" value="1"/>
</dbReference>
<keyword evidence="3" id="KW-0596">Phosphopantetheine</keyword>
<evidence type="ECO:0000259" key="5">
    <source>
        <dbReference type="PROSITE" id="PS50075"/>
    </source>
</evidence>
<dbReference type="PANTHER" id="PTHR45527">
    <property type="entry name" value="NONRIBOSOMAL PEPTIDE SYNTHETASE"/>
    <property type="match status" value="1"/>
</dbReference>
<evidence type="ECO:0000256" key="2">
    <source>
        <dbReference type="ARBA" id="ARBA00006432"/>
    </source>
</evidence>
<dbReference type="GO" id="GO:0043041">
    <property type="term" value="P:amino acid activation for nonribosomal peptide biosynthetic process"/>
    <property type="evidence" value="ECO:0007669"/>
    <property type="project" value="TreeGrafter"/>
</dbReference>
<dbReference type="GO" id="GO:0017000">
    <property type="term" value="P:antibiotic biosynthetic process"/>
    <property type="evidence" value="ECO:0007669"/>
    <property type="project" value="UniProtKB-ARBA"/>
</dbReference>
<dbReference type="SUPFAM" id="SSF52777">
    <property type="entry name" value="CoA-dependent acyltransferases"/>
    <property type="match status" value="2"/>
</dbReference>
<dbReference type="GO" id="GO:0072330">
    <property type="term" value="P:monocarboxylic acid biosynthetic process"/>
    <property type="evidence" value="ECO:0007669"/>
    <property type="project" value="UniProtKB-ARBA"/>
</dbReference>
<accession>A0A927L4G8</accession>
<dbReference type="AlphaFoldDB" id="A0A927L4G8"/>
<dbReference type="Pfam" id="PF00501">
    <property type="entry name" value="AMP-binding"/>
    <property type="match status" value="1"/>
</dbReference>
<sequence length="1005" mass="106927">MADEAAGIPVSAGQERVWLAGQAVPGSPVFNVPNIVLVRARDAEVIRRALERVVERHDALRTSIREADGKLWQVVHPTVRVDVPEHDVRGEPDPEAAARDLVTGLVADLLATDAAPLWRSAAIRVGDEDWWVAFVVHRIVFDAESATVFRRELRALCAVSGPELASPDRSYAEFSAGRRDQDSAEQVAYWRETLEGLPVVHSLPTDRPRPAQLTYDAGEVRFEVPRGVSAGVAELARRHAATSSTVLLAAYATLIARLSGDREVVVGLTVPGRVRQSAPAVIGMADNQVVVRLEVSGDLSFAELVARVAGRVADALRHADVPFQTVVESVAPMRIPSVQPLHQIGFDHHADSELTEVPCRGTTHDLAIELTDGEGRLCYRTDLFDHATAEAVAARYLRVLQAGLNAPDSCTDDLELLDDAERARLFAAPPTTAPDTTVLGLFEEQAARTPDAVAVISGDRRLSYRELEVAATRVAARLRAAGAPAVVGVSAEPCIELLPALLGAWKAGSAWVPVDPGHPVDRVAYLLRDAGAPLVLARSAGTFPVEVLPVGDELGADTPGDPVPGPPGQVAYVLYTSGSTGRPKGVVVEHGSLAAYLTWAAGAYPGLAGQSLVHSTLCFDLTMTGLFGPLVVGGSVHLAPLTCNVSERPTFLKVTPSHLPLLEAIGDVASPTQDLVVGGEALPADALAHWRARNPQARVTNEYGPTEVTVGCVALTVEPGAEPPVDASGGVVIGRPIPGHAAYVLNPAGRPVPDGAPGILHVAGPQVSRGYLGRDSEAYASNPFHPGHRMYATGDLVRRRADGLLEYLGRNDQQIKLRGFRIEPSEIETLLRRQPGVEQAAVAVRGEQLVAYVVGPGHPDPEALARELPDYMVPRILVKLDALPLTTNGKLDSAALPTPEIKAEPDYIAPRTDVELLVAELFADLLGVERIGVEDDFFALGGNSLTAIRTIARIRSQLDVDIPVGGMFKFTTVAALAAEIERLIMAELDALSDEDAVQLLQQGVA</sequence>
<dbReference type="InterPro" id="IPR036736">
    <property type="entry name" value="ACP-like_sf"/>
</dbReference>
<reference evidence="6" key="1">
    <citation type="submission" date="2020-09" db="EMBL/GenBank/DDBJ databases">
        <title>Streptomyces canutascabiei sp. nov., which causes potato common scab and is distributed across the world.</title>
        <authorList>
            <person name="Nguyen H.P."/>
            <person name="Weisberg A.J."/>
            <person name="Chang J.H."/>
            <person name="Clarke C.R."/>
        </authorList>
    </citation>
    <scope>NUCLEOTIDE SEQUENCE</scope>
    <source>
        <strain evidence="6">ID-01-6.2a</strain>
    </source>
</reference>
<organism evidence="6 7">
    <name type="scientific">Streptomyces caniscabiei</name>
    <dbReference type="NCBI Taxonomy" id="2746961"/>
    <lineage>
        <taxon>Bacteria</taxon>
        <taxon>Bacillati</taxon>
        <taxon>Actinomycetota</taxon>
        <taxon>Actinomycetes</taxon>
        <taxon>Kitasatosporales</taxon>
        <taxon>Streptomycetaceae</taxon>
        <taxon>Streptomyces</taxon>
    </lineage>
</organism>
<feature type="domain" description="Carrier" evidence="5">
    <location>
        <begin position="909"/>
        <end position="984"/>
    </location>
</feature>
<evidence type="ECO:0000256" key="3">
    <source>
        <dbReference type="ARBA" id="ARBA00022450"/>
    </source>
</evidence>
<proteinExistence type="inferred from homology"/>